<organism evidence="2">
    <name type="scientific">uncultured bacterium</name>
    <name type="common">gcode 4</name>
    <dbReference type="NCBI Taxonomy" id="1234023"/>
    <lineage>
        <taxon>Bacteria</taxon>
        <taxon>environmental samples</taxon>
    </lineage>
</organism>
<accession>K1YNI9</accession>
<reference evidence="2" key="1">
    <citation type="journal article" date="2012" name="Science">
        <title>Fermentation, hydrogen, and sulfur metabolism in multiple uncultivated bacterial phyla.</title>
        <authorList>
            <person name="Wrighton K.C."/>
            <person name="Thomas B.C."/>
            <person name="Sharon I."/>
            <person name="Miller C.S."/>
            <person name="Castelle C.J."/>
            <person name="VerBerkmoes N.C."/>
            <person name="Wilkins M.J."/>
            <person name="Hettich R.L."/>
            <person name="Lipton M.S."/>
            <person name="Williams K.H."/>
            <person name="Long P.E."/>
            <person name="Banfield J.F."/>
        </authorList>
    </citation>
    <scope>NUCLEOTIDE SEQUENCE [LARGE SCALE GENOMIC DNA]</scope>
</reference>
<sequence length="153" mass="17436">MSESFDENRPFISFEPYSLIPIDKGVVGRSGLLISRTASSGWSSASGEPASAATAPKSPISFRCLEESFTEFRIEVMKSDKSGDTGSECKQHYRKNWPDRKWGNSEEKESKEKKNKIEGEYETKKQRHDGNYPDALLIVLRLEFFSFVRSNRL</sequence>
<comment type="caution">
    <text evidence="2">The sequence shown here is derived from an EMBL/GenBank/DDBJ whole genome shotgun (WGS) entry which is preliminary data.</text>
</comment>
<gene>
    <name evidence="2" type="ORF">ACD_71C00108G0002</name>
</gene>
<feature type="region of interest" description="Disordered" evidence="1">
    <location>
        <begin position="80"/>
        <end position="128"/>
    </location>
</feature>
<name>K1YNI9_9BACT</name>
<dbReference type="AlphaFoldDB" id="K1YNI9"/>
<proteinExistence type="predicted"/>
<feature type="non-terminal residue" evidence="2">
    <location>
        <position position="153"/>
    </location>
</feature>
<protein>
    <submittedName>
        <fullName evidence="2">Uncharacterized protein</fullName>
    </submittedName>
</protein>
<evidence type="ECO:0000256" key="1">
    <source>
        <dbReference type="SAM" id="MobiDB-lite"/>
    </source>
</evidence>
<dbReference type="EMBL" id="AMFJ01028839">
    <property type="protein sequence ID" value="EKD44535.1"/>
    <property type="molecule type" value="Genomic_DNA"/>
</dbReference>
<evidence type="ECO:0000313" key="2">
    <source>
        <dbReference type="EMBL" id="EKD44535.1"/>
    </source>
</evidence>